<evidence type="ECO:0000313" key="2">
    <source>
        <dbReference type="EMBL" id="DAD78557.1"/>
    </source>
</evidence>
<organism evidence="2">
    <name type="scientific">Caudovirales sp. ctCiv1</name>
    <dbReference type="NCBI Taxonomy" id="2826769"/>
    <lineage>
        <taxon>Viruses</taxon>
        <taxon>Duplodnaviria</taxon>
        <taxon>Heunggongvirae</taxon>
        <taxon>Uroviricota</taxon>
        <taxon>Caudoviricetes</taxon>
    </lineage>
</organism>
<keyword evidence="1" id="KW-1133">Transmembrane helix</keyword>
<evidence type="ECO:0000256" key="1">
    <source>
        <dbReference type="SAM" id="Phobius"/>
    </source>
</evidence>
<accession>A0A8S5M8D8</accession>
<name>A0A8S5M8D8_9CAUD</name>
<proteinExistence type="predicted"/>
<dbReference type="EMBL" id="BK014846">
    <property type="protein sequence ID" value="DAD78557.1"/>
    <property type="molecule type" value="Genomic_DNA"/>
</dbReference>
<protein>
    <submittedName>
        <fullName evidence="2">Uncharacterized protein</fullName>
    </submittedName>
</protein>
<feature type="transmembrane region" description="Helical" evidence="1">
    <location>
        <begin position="22"/>
        <end position="42"/>
    </location>
</feature>
<reference evidence="2" key="1">
    <citation type="journal article" date="2021" name="Proc. Natl. Acad. Sci. U.S.A.">
        <title>A Catalog of Tens of Thousands of Viruses from Human Metagenomes Reveals Hidden Associations with Chronic Diseases.</title>
        <authorList>
            <person name="Tisza M.J."/>
            <person name="Buck C.B."/>
        </authorList>
    </citation>
    <scope>NUCLEOTIDE SEQUENCE</scope>
    <source>
        <strain evidence="2">CtCiv1</strain>
    </source>
</reference>
<keyword evidence="1" id="KW-0472">Membrane</keyword>
<keyword evidence="1" id="KW-0812">Transmembrane</keyword>
<sequence>MCKIISCRLSTIRCNQILTIKYYIFSLCHIYLFARFMFRFYLEKSTKK</sequence>